<dbReference type="Proteomes" id="UP000324800">
    <property type="component" value="Unassembled WGS sequence"/>
</dbReference>
<evidence type="ECO:0000313" key="3">
    <source>
        <dbReference type="Proteomes" id="UP000324800"/>
    </source>
</evidence>
<feature type="non-terminal residue" evidence="2">
    <location>
        <position position="1"/>
    </location>
</feature>
<dbReference type="EMBL" id="SNRW01014806">
    <property type="protein sequence ID" value="KAA6371064.1"/>
    <property type="molecule type" value="Genomic_DNA"/>
</dbReference>
<dbReference type="AlphaFoldDB" id="A0A5J4ULG7"/>
<protein>
    <submittedName>
        <fullName evidence="2">Uncharacterized protein</fullName>
    </submittedName>
</protein>
<reference evidence="2 3" key="1">
    <citation type="submission" date="2019-03" db="EMBL/GenBank/DDBJ databases">
        <title>Single cell metagenomics reveals metabolic interactions within the superorganism composed of flagellate Streblomastix strix and complex community of Bacteroidetes bacteria on its surface.</title>
        <authorList>
            <person name="Treitli S.C."/>
            <person name="Kolisko M."/>
            <person name="Husnik F."/>
            <person name="Keeling P."/>
            <person name="Hampl V."/>
        </authorList>
    </citation>
    <scope>NUCLEOTIDE SEQUENCE [LARGE SCALE GENOMIC DNA]</scope>
    <source>
        <strain evidence="2">ST1C</strain>
    </source>
</reference>
<sequence length="198" mass="22470">KSLQKEQKVAPVKKSKPIPRVSEYIESKKPYKHKGQQVQPRNVSKVPYILDELKLSDSVTKLGSASSKERKDIIDKVRQYDPNITHEEVEAAIEGMKGATRRQRHFDGIDPNDLIQYYRDLDEHIRGVHDPLQGVNRNASMSDSSLGINARVNELTNDIGSRAIPQPSLHATAPPKDVHKEDDLMQYICISILTTKFY</sequence>
<gene>
    <name evidence="2" type="ORF">EZS28_033409</name>
</gene>
<proteinExistence type="predicted"/>
<evidence type="ECO:0000313" key="2">
    <source>
        <dbReference type="EMBL" id="KAA6371064.1"/>
    </source>
</evidence>
<feature type="region of interest" description="Disordered" evidence="1">
    <location>
        <begin position="1"/>
        <end position="21"/>
    </location>
</feature>
<evidence type="ECO:0000256" key="1">
    <source>
        <dbReference type="SAM" id="MobiDB-lite"/>
    </source>
</evidence>
<organism evidence="2 3">
    <name type="scientific">Streblomastix strix</name>
    <dbReference type="NCBI Taxonomy" id="222440"/>
    <lineage>
        <taxon>Eukaryota</taxon>
        <taxon>Metamonada</taxon>
        <taxon>Preaxostyla</taxon>
        <taxon>Oxymonadida</taxon>
        <taxon>Streblomastigidae</taxon>
        <taxon>Streblomastix</taxon>
    </lineage>
</organism>
<comment type="caution">
    <text evidence="2">The sequence shown here is derived from an EMBL/GenBank/DDBJ whole genome shotgun (WGS) entry which is preliminary data.</text>
</comment>
<accession>A0A5J4ULG7</accession>
<name>A0A5J4ULG7_9EUKA</name>